<evidence type="ECO:0000256" key="5">
    <source>
        <dbReference type="ARBA" id="ARBA00022982"/>
    </source>
</evidence>
<dbReference type="EMBL" id="CP009920">
    <property type="protein sequence ID" value="AJI20517.1"/>
    <property type="molecule type" value="Genomic_DNA"/>
</dbReference>
<keyword evidence="8 12" id="KW-0472">Membrane</keyword>
<keyword evidence="3 12" id="KW-0813">Transport</keyword>
<dbReference type="Gene3D" id="1.20.1550.10">
    <property type="entry name" value="DsbB-like"/>
    <property type="match status" value="1"/>
</dbReference>
<keyword evidence="9 12" id="KW-1015">Disulfide bond</keyword>
<dbReference type="SUPFAM" id="SSF158442">
    <property type="entry name" value="DsbB-like"/>
    <property type="match status" value="1"/>
</dbReference>
<dbReference type="RefSeq" id="WP_034650626.1">
    <property type="nucleotide sequence ID" value="NZ_BCVB01000006.1"/>
</dbReference>
<organism evidence="13 14">
    <name type="scientific">Priestia megaterium (strain ATCC 14581 / DSM 32 / CCUG 1817 / JCM 2506 / NBRC 15308 / NCIMB 9376 / NCTC 10342 / NRRL B-14308 / VKM B-512 / Ford 19)</name>
    <name type="common">Bacillus megaterium</name>
    <dbReference type="NCBI Taxonomy" id="1348623"/>
    <lineage>
        <taxon>Bacteria</taxon>
        <taxon>Bacillati</taxon>
        <taxon>Bacillota</taxon>
        <taxon>Bacilli</taxon>
        <taxon>Bacillales</taxon>
        <taxon>Bacillaceae</taxon>
        <taxon>Priestia</taxon>
    </lineage>
</organism>
<feature type="disulfide bond" description="Redox-active" evidence="12">
    <location>
        <begin position="92"/>
        <end position="98"/>
    </location>
</feature>
<dbReference type="InterPro" id="IPR023380">
    <property type="entry name" value="DsbB-like_sf"/>
</dbReference>
<dbReference type="GeneID" id="93643617"/>
<evidence type="ECO:0000256" key="6">
    <source>
        <dbReference type="ARBA" id="ARBA00022989"/>
    </source>
</evidence>
<dbReference type="GO" id="GO:0015035">
    <property type="term" value="F:protein-disulfide reductase activity"/>
    <property type="evidence" value="ECO:0007669"/>
    <property type="project" value="UniProtKB-UniRule"/>
</dbReference>
<keyword evidence="11 12" id="KW-0676">Redox-active center</keyword>
<proteinExistence type="inferred from homology"/>
<evidence type="ECO:0000256" key="9">
    <source>
        <dbReference type="ARBA" id="ARBA00023157"/>
    </source>
</evidence>
<evidence type="ECO:0000313" key="14">
    <source>
        <dbReference type="Proteomes" id="UP000031829"/>
    </source>
</evidence>
<evidence type="ECO:0000256" key="1">
    <source>
        <dbReference type="ARBA" id="ARBA00004141"/>
    </source>
</evidence>
<comment type="function">
    <text evidence="12">Required for disulfide bond formation in some proteins.</text>
</comment>
<dbReference type="HOGENOM" id="CLU_128688_0_0_9"/>
<keyword evidence="7 12" id="KW-0560">Oxidoreductase</keyword>
<dbReference type="PIRSF" id="PIRSF036659">
    <property type="entry name" value="BdbC"/>
    <property type="match status" value="1"/>
</dbReference>
<evidence type="ECO:0000256" key="3">
    <source>
        <dbReference type="ARBA" id="ARBA00022448"/>
    </source>
</evidence>
<dbReference type="AlphaFoldDB" id="A0A0B6AHL0"/>
<dbReference type="GO" id="GO:0006457">
    <property type="term" value="P:protein folding"/>
    <property type="evidence" value="ECO:0007669"/>
    <property type="project" value="InterPro"/>
</dbReference>
<dbReference type="GO" id="GO:0005886">
    <property type="term" value="C:plasma membrane"/>
    <property type="evidence" value="ECO:0007669"/>
    <property type="project" value="UniProtKB-SubCell"/>
</dbReference>
<dbReference type="NCBIfam" id="NF002849">
    <property type="entry name" value="PRK03113.1"/>
    <property type="match status" value="1"/>
</dbReference>
<evidence type="ECO:0000256" key="8">
    <source>
        <dbReference type="ARBA" id="ARBA00023136"/>
    </source>
</evidence>
<evidence type="ECO:0000256" key="11">
    <source>
        <dbReference type="ARBA" id="ARBA00023284"/>
    </source>
</evidence>
<name>A0A0B6AHL0_PRIM2</name>
<protein>
    <recommendedName>
        <fullName evidence="12">Probable disulfide formation protein</fullName>
    </recommendedName>
    <alternativeName>
        <fullName evidence="12">Disulfide oxidoreductase</fullName>
    </alternativeName>
    <alternativeName>
        <fullName evidence="12">Thiol-disulfide oxidoreductase</fullName>
    </alternativeName>
</protein>
<dbReference type="HAMAP" id="MF_00287">
    <property type="entry name" value="BdbC"/>
    <property type="match status" value="1"/>
</dbReference>
<dbReference type="InterPro" id="IPR012187">
    <property type="entry name" value="Disulphide_bond_form_BdbC"/>
</dbReference>
<dbReference type="PANTHER" id="PTHR43469">
    <property type="entry name" value="DISULFIDE FORMATION PROTEIN-RELATED"/>
    <property type="match status" value="1"/>
</dbReference>
<comment type="similarity">
    <text evidence="2 12">Belongs to the DsbB family. BdbC subfamily.</text>
</comment>
<dbReference type="InterPro" id="IPR003752">
    <property type="entry name" value="DiS_bond_form_DsbB/BdbC"/>
</dbReference>
<feature type="disulfide bond" description="Redox-active" evidence="12">
    <location>
        <begin position="31"/>
        <end position="34"/>
    </location>
</feature>
<accession>A0A0B6AHL0</accession>
<dbReference type="Pfam" id="PF02600">
    <property type="entry name" value="DsbB"/>
    <property type="match status" value="1"/>
</dbReference>
<sequence>MNKSLVFGWITALIAMLGSLTFSEVLHFIPCELCWYQRILMYPLAIVLGVAVYRNDTFIYKYVLPFSVIGMTLSGYHYCLQKIPALKAFETCTSGVPCSGQYINWLGFITIPFLAFIAFTIITIMMLVLRKQAKKA</sequence>
<keyword evidence="6 12" id="KW-1133">Transmembrane helix</keyword>
<keyword evidence="12" id="KW-1003">Cell membrane</keyword>
<evidence type="ECO:0000256" key="4">
    <source>
        <dbReference type="ARBA" id="ARBA00022692"/>
    </source>
</evidence>
<evidence type="ECO:0000256" key="2">
    <source>
        <dbReference type="ARBA" id="ARBA00007602"/>
    </source>
</evidence>
<evidence type="ECO:0000313" key="13">
    <source>
        <dbReference type="EMBL" id="AJI20517.1"/>
    </source>
</evidence>
<evidence type="ECO:0000256" key="10">
    <source>
        <dbReference type="ARBA" id="ARBA00023186"/>
    </source>
</evidence>
<dbReference type="PANTHER" id="PTHR43469:SF1">
    <property type="entry name" value="SPBETA PROPHAGE-DERIVED DISULFIDE BOND FORMATION PROTEIN B"/>
    <property type="match status" value="1"/>
</dbReference>
<evidence type="ECO:0000256" key="7">
    <source>
        <dbReference type="ARBA" id="ARBA00023002"/>
    </source>
</evidence>
<evidence type="ECO:0000256" key="12">
    <source>
        <dbReference type="HAMAP-Rule" id="MF_00287"/>
    </source>
</evidence>
<keyword evidence="5 12" id="KW-0249">Electron transport</keyword>
<gene>
    <name evidence="12 13" type="primary">bdbC</name>
    <name evidence="13" type="ORF">BG04_94</name>
</gene>
<comment type="subcellular location">
    <subcellularLocation>
        <location evidence="12">Cell membrane</location>
        <topology evidence="12">Multi-pass membrane protein</topology>
    </subcellularLocation>
    <subcellularLocation>
        <location evidence="1">Membrane</location>
        <topology evidence="1">Multi-pass membrane protein</topology>
    </subcellularLocation>
</comment>
<keyword evidence="4 12" id="KW-0812">Transmembrane</keyword>
<reference evidence="13 14" key="1">
    <citation type="journal article" date="2015" name="Genome Announc.">
        <title>Complete genome sequences for 35 biothreat assay-relevant bacillus species.</title>
        <authorList>
            <person name="Johnson S.L."/>
            <person name="Daligault H.E."/>
            <person name="Davenport K.W."/>
            <person name="Jaissle J."/>
            <person name="Frey K.G."/>
            <person name="Ladner J.T."/>
            <person name="Broomall S.M."/>
            <person name="Bishop-Lilly K.A."/>
            <person name="Bruce D.C."/>
            <person name="Gibbons H.S."/>
            <person name="Coyne S.R."/>
            <person name="Lo C.C."/>
            <person name="Meincke L."/>
            <person name="Munk A.C."/>
            <person name="Koroleva G.I."/>
            <person name="Rosenzweig C.N."/>
            <person name="Palacios G.F."/>
            <person name="Redden C.L."/>
            <person name="Minogue T.D."/>
            <person name="Chain P.S."/>
        </authorList>
    </citation>
    <scope>NUCLEOTIDE SEQUENCE [LARGE SCALE GENOMIC DNA]</scope>
    <source>
        <strain evidence="14">ATCC 14581 / DSM 32 / JCM 2506 / NBRC 15308 / NCIMB 9376 / NCTC 10342 / NRRL B-14308 / VKM B-512</strain>
    </source>
</reference>
<dbReference type="Proteomes" id="UP000031829">
    <property type="component" value="Chromosome"/>
</dbReference>
<keyword evidence="10 12" id="KW-0143">Chaperone</keyword>
<dbReference type="KEGG" id="bmeg:BG04_94"/>